<dbReference type="InterPro" id="IPR001451">
    <property type="entry name" value="Hexapep"/>
</dbReference>
<dbReference type="InterPro" id="IPR011004">
    <property type="entry name" value="Trimer_LpxA-like_sf"/>
</dbReference>
<dbReference type="GO" id="GO:0009001">
    <property type="term" value="F:serine O-acetyltransferase activity"/>
    <property type="evidence" value="ECO:0007669"/>
    <property type="project" value="UniProtKB-EC"/>
</dbReference>
<dbReference type="RefSeq" id="WP_378721744.1">
    <property type="nucleotide sequence ID" value="NZ_JBHMBE010000005.1"/>
</dbReference>
<dbReference type="EC" id="2.3.1.30" evidence="3"/>
<sequence length="95" mass="9331">MIQHPNGIVIGGRVVIGAHCTLLQQVTLGEKYADGSAPHLSPTILAGATIGAGAKVVGHVTVGAGSTVGANSVVTRDVPDGFTVVGVPAAPARRA</sequence>
<dbReference type="SUPFAM" id="SSF51161">
    <property type="entry name" value="Trimeric LpxA-like enzymes"/>
    <property type="match status" value="1"/>
</dbReference>
<accession>A0ABV5T721</accession>
<dbReference type="PANTHER" id="PTHR42811">
    <property type="entry name" value="SERINE ACETYLTRANSFERASE"/>
    <property type="match status" value="1"/>
</dbReference>
<feature type="non-terminal residue" evidence="3">
    <location>
        <position position="95"/>
    </location>
</feature>
<keyword evidence="1 3" id="KW-0808">Transferase</keyword>
<comment type="caution">
    <text evidence="3">The sequence shown here is derived from an EMBL/GenBank/DDBJ whole genome shotgun (WGS) entry which is preliminary data.</text>
</comment>
<proteinExistence type="predicted"/>
<keyword evidence="3" id="KW-0012">Acyltransferase</keyword>
<keyword evidence="4" id="KW-1185">Reference proteome</keyword>
<evidence type="ECO:0000313" key="4">
    <source>
        <dbReference type="Proteomes" id="UP001589611"/>
    </source>
</evidence>
<evidence type="ECO:0000256" key="1">
    <source>
        <dbReference type="ARBA" id="ARBA00022679"/>
    </source>
</evidence>
<organism evidence="3 4">
    <name type="scientific">Microbacterium terregens</name>
    <dbReference type="NCBI Taxonomy" id="69363"/>
    <lineage>
        <taxon>Bacteria</taxon>
        <taxon>Bacillati</taxon>
        <taxon>Actinomycetota</taxon>
        <taxon>Actinomycetes</taxon>
        <taxon>Micrococcales</taxon>
        <taxon>Microbacteriaceae</taxon>
        <taxon>Microbacterium</taxon>
    </lineage>
</organism>
<dbReference type="EMBL" id="JBHMBE010000005">
    <property type="protein sequence ID" value="MFB9647064.1"/>
    <property type="molecule type" value="Genomic_DNA"/>
</dbReference>
<reference evidence="3 4" key="1">
    <citation type="submission" date="2024-09" db="EMBL/GenBank/DDBJ databases">
        <authorList>
            <person name="Sun Q."/>
            <person name="Mori K."/>
        </authorList>
    </citation>
    <scope>NUCLEOTIDE SEQUENCE [LARGE SCALE GENOMIC DNA]</scope>
    <source>
        <strain evidence="3 4">JCM 1342</strain>
    </source>
</reference>
<dbReference type="PROSITE" id="PS00101">
    <property type="entry name" value="HEXAPEP_TRANSFERASES"/>
    <property type="match status" value="1"/>
</dbReference>
<dbReference type="InterPro" id="IPR018357">
    <property type="entry name" value="Hexapep_transf_CS"/>
</dbReference>
<protein>
    <submittedName>
        <fullName evidence="3">Serine O-acetyltransferase</fullName>
        <ecNumber evidence="3">2.3.1.30</ecNumber>
    </submittedName>
</protein>
<dbReference type="Proteomes" id="UP001589611">
    <property type="component" value="Unassembled WGS sequence"/>
</dbReference>
<dbReference type="Gene3D" id="2.160.10.10">
    <property type="entry name" value="Hexapeptide repeat proteins"/>
    <property type="match status" value="1"/>
</dbReference>
<keyword evidence="2" id="KW-0677">Repeat</keyword>
<evidence type="ECO:0000256" key="2">
    <source>
        <dbReference type="ARBA" id="ARBA00022737"/>
    </source>
</evidence>
<evidence type="ECO:0000313" key="3">
    <source>
        <dbReference type="EMBL" id="MFB9647064.1"/>
    </source>
</evidence>
<name>A0ABV5T721_9MICO</name>
<dbReference type="Pfam" id="PF00132">
    <property type="entry name" value="Hexapep"/>
    <property type="match status" value="1"/>
</dbReference>
<gene>
    <name evidence="3" type="ORF">ACFFPJ_14805</name>
</gene>